<proteinExistence type="predicted"/>
<protein>
    <submittedName>
        <fullName evidence="2">Uncharacterized protein</fullName>
    </submittedName>
</protein>
<dbReference type="Proteomes" id="UP001234178">
    <property type="component" value="Unassembled WGS sequence"/>
</dbReference>
<feature type="compositionally biased region" description="Basic and acidic residues" evidence="1">
    <location>
        <begin position="76"/>
        <end position="85"/>
    </location>
</feature>
<reference evidence="2 3" key="1">
    <citation type="journal article" date="2023" name="Nucleic Acids Res.">
        <title>The hologenome of Daphnia magna reveals possible DNA methylation and microbiome-mediated evolution of the host genome.</title>
        <authorList>
            <person name="Chaturvedi A."/>
            <person name="Li X."/>
            <person name="Dhandapani V."/>
            <person name="Marshall H."/>
            <person name="Kissane S."/>
            <person name="Cuenca-Cambronero M."/>
            <person name="Asole G."/>
            <person name="Calvet F."/>
            <person name="Ruiz-Romero M."/>
            <person name="Marangio P."/>
            <person name="Guigo R."/>
            <person name="Rago D."/>
            <person name="Mirbahai L."/>
            <person name="Eastwood N."/>
            <person name="Colbourne J.K."/>
            <person name="Zhou J."/>
            <person name="Mallon E."/>
            <person name="Orsini L."/>
        </authorList>
    </citation>
    <scope>NUCLEOTIDE SEQUENCE [LARGE SCALE GENOMIC DNA]</scope>
    <source>
        <strain evidence="2">LRV0_1</strain>
    </source>
</reference>
<name>A0ABR0A4D5_9CRUS</name>
<evidence type="ECO:0000313" key="3">
    <source>
        <dbReference type="Proteomes" id="UP001234178"/>
    </source>
</evidence>
<evidence type="ECO:0000313" key="2">
    <source>
        <dbReference type="EMBL" id="KAK4019998.1"/>
    </source>
</evidence>
<evidence type="ECO:0000256" key="1">
    <source>
        <dbReference type="SAM" id="MobiDB-lite"/>
    </source>
</evidence>
<accession>A0ABR0A4D5</accession>
<organism evidence="2 3">
    <name type="scientific">Daphnia magna</name>
    <dbReference type="NCBI Taxonomy" id="35525"/>
    <lineage>
        <taxon>Eukaryota</taxon>
        <taxon>Metazoa</taxon>
        <taxon>Ecdysozoa</taxon>
        <taxon>Arthropoda</taxon>
        <taxon>Crustacea</taxon>
        <taxon>Branchiopoda</taxon>
        <taxon>Diplostraca</taxon>
        <taxon>Cladocera</taxon>
        <taxon>Anomopoda</taxon>
        <taxon>Daphniidae</taxon>
        <taxon>Daphnia</taxon>
    </lineage>
</organism>
<dbReference type="EMBL" id="JAOYFB010000036">
    <property type="protein sequence ID" value="KAK4019998.1"/>
    <property type="molecule type" value="Genomic_DNA"/>
</dbReference>
<keyword evidence="3" id="KW-1185">Reference proteome</keyword>
<feature type="region of interest" description="Disordered" evidence="1">
    <location>
        <begin position="61"/>
        <end position="87"/>
    </location>
</feature>
<gene>
    <name evidence="2" type="ORF">OUZ56_001995</name>
</gene>
<sequence length="116" mass="12833">MEDGGERGGTLDELEGGNEIAARRVSHKQSGSPIFIGPWFNVFARSTAICSLTFLADRVNLAPPKKTDRTTSTSEGNREGRDEGTRPLWSSSAWLADEIVRDLVESLFQQRNQKPL</sequence>
<comment type="caution">
    <text evidence="2">The sequence shown here is derived from an EMBL/GenBank/DDBJ whole genome shotgun (WGS) entry which is preliminary data.</text>
</comment>